<protein>
    <submittedName>
        <fullName evidence="2">Uncharacterized protein</fullName>
    </submittedName>
</protein>
<evidence type="ECO:0000313" key="2">
    <source>
        <dbReference type="EMBL" id="THU99434.1"/>
    </source>
</evidence>
<evidence type="ECO:0000256" key="1">
    <source>
        <dbReference type="SAM" id="MobiDB-lite"/>
    </source>
</evidence>
<feature type="region of interest" description="Disordered" evidence="1">
    <location>
        <begin position="26"/>
        <end position="65"/>
    </location>
</feature>
<accession>A0A4S8MAF8</accession>
<feature type="compositionally biased region" description="Basic and acidic residues" evidence="1">
    <location>
        <begin position="26"/>
        <end position="38"/>
    </location>
</feature>
<name>A0A4S8MAF8_DENBC</name>
<gene>
    <name evidence="2" type="ORF">K435DRAFT_794946</name>
</gene>
<evidence type="ECO:0000313" key="3">
    <source>
        <dbReference type="Proteomes" id="UP000297245"/>
    </source>
</evidence>
<sequence>MTPPIWLFKDLSTHYLHSFQLLLPKNAEEKESTDHGEPQTKQPKLKPPKPSDEPSKSKHIASSSSLLELDCDKDLNAESIASSDTQSVDQHQCAVKSFQSISTLSCEEVDIPKIDNENSLLRWLNSSADKLKNLLNRMKSAIENTPMSHHKGQYFNTKHIGAKPAPRTQRKYNATI</sequence>
<dbReference type="EMBL" id="ML179120">
    <property type="protein sequence ID" value="THU99434.1"/>
    <property type="molecule type" value="Genomic_DNA"/>
</dbReference>
<dbReference type="Proteomes" id="UP000297245">
    <property type="component" value="Unassembled WGS sequence"/>
</dbReference>
<proteinExistence type="predicted"/>
<organism evidence="2 3">
    <name type="scientific">Dendrothele bispora (strain CBS 962.96)</name>
    <dbReference type="NCBI Taxonomy" id="1314807"/>
    <lineage>
        <taxon>Eukaryota</taxon>
        <taxon>Fungi</taxon>
        <taxon>Dikarya</taxon>
        <taxon>Basidiomycota</taxon>
        <taxon>Agaricomycotina</taxon>
        <taxon>Agaricomycetes</taxon>
        <taxon>Agaricomycetidae</taxon>
        <taxon>Agaricales</taxon>
        <taxon>Agaricales incertae sedis</taxon>
        <taxon>Dendrothele</taxon>
    </lineage>
</organism>
<keyword evidence="3" id="KW-1185">Reference proteome</keyword>
<reference evidence="2 3" key="1">
    <citation type="journal article" date="2019" name="Nat. Ecol. Evol.">
        <title>Megaphylogeny resolves global patterns of mushroom evolution.</title>
        <authorList>
            <person name="Varga T."/>
            <person name="Krizsan K."/>
            <person name="Foldi C."/>
            <person name="Dima B."/>
            <person name="Sanchez-Garcia M."/>
            <person name="Sanchez-Ramirez S."/>
            <person name="Szollosi G.J."/>
            <person name="Szarkandi J.G."/>
            <person name="Papp V."/>
            <person name="Albert L."/>
            <person name="Andreopoulos W."/>
            <person name="Angelini C."/>
            <person name="Antonin V."/>
            <person name="Barry K.W."/>
            <person name="Bougher N.L."/>
            <person name="Buchanan P."/>
            <person name="Buyck B."/>
            <person name="Bense V."/>
            <person name="Catcheside P."/>
            <person name="Chovatia M."/>
            <person name="Cooper J."/>
            <person name="Damon W."/>
            <person name="Desjardin D."/>
            <person name="Finy P."/>
            <person name="Geml J."/>
            <person name="Haridas S."/>
            <person name="Hughes K."/>
            <person name="Justo A."/>
            <person name="Karasinski D."/>
            <person name="Kautmanova I."/>
            <person name="Kiss B."/>
            <person name="Kocsube S."/>
            <person name="Kotiranta H."/>
            <person name="LaButti K.M."/>
            <person name="Lechner B.E."/>
            <person name="Liimatainen K."/>
            <person name="Lipzen A."/>
            <person name="Lukacs Z."/>
            <person name="Mihaltcheva S."/>
            <person name="Morgado L.N."/>
            <person name="Niskanen T."/>
            <person name="Noordeloos M.E."/>
            <person name="Ohm R.A."/>
            <person name="Ortiz-Santana B."/>
            <person name="Ovrebo C."/>
            <person name="Racz N."/>
            <person name="Riley R."/>
            <person name="Savchenko A."/>
            <person name="Shiryaev A."/>
            <person name="Soop K."/>
            <person name="Spirin V."/>
            <person name="Szebenyi C."/>
            <person name="Tomsovsky M."/>
            <person name="Tulloss R.E."/>
            <person name="Uehling J."/>
            <person name="Grigoriev I.V."/>
            <person name="Vagvolgyi C."/>
            <person name="Papp T."/>
            <person name="Martin F.M."/>
            <person name="Miettinen O."/>
            <person name="Hibbett D.S."/>
            <person name="Nagy L.G."/>
        </authorList>
    </citation>
    <scope>NUCLEOTIDE SEQUENCE [LARGE SCALE GENOMIC DNA]</scope>
    <source>
        <strain evidence="2 3">CBS 962.96</strain>
    </source>
</reference>
<dbReference type="AlphaFoldDB" id="A0A4S8MAF8"/>